<accession>A0ABT5X971</accession>
<evidence type="ECO:0000256" key="1">
    <source>
        <dbReference type="ARBA" id="ARBA00022553"/>
    </source>
</evidence>
<dbReference type="Pfam" id="PF01934">
    <property type="entry name" value="HepT-like"/>
    <property type="match status" value="1"/>
</dbReference>
<organism evidence="6 7">
    <name type="scientific">Candidatus Methanocrinis natronophilus</name>
    <dbReference type="NCBI Taxonomy" id="3033396"/>
    <lineage>
        <taxon>Archaea</taxon>
        <taxon>Methanobacteriati</taxon>
        <taxon>Methanobacteriota</taxon>
        <taxon>Stenosarchaea group</taxon>
        <taxon>Methanomicrobia</taxon>
        <taxon>Methanotrichales</taxon>
        <taxon>Methanotrichaceae</taxon>
        <taxon>Methanocrinis</taxon>
    </lineage>
</organism>
<dbReference type="InterPro" id="IPR051813">
    <property type="entry name" value="HepT_RNase_toxin"/>
</dbReference>
<evidence type="ECO:0000256" key="5">
    <source>
        <dbReference type="ARBA" id="ARBA00022801"/>
    </source>
</evidence>
<evidence type="ECO:0000256" key="2">
    <source>
        <dbReference type="ARBA" id="ARBA00022649"/>
    </source>
</evidence>
<dbReference type="PANTHER" id="PTHR34139:SF1">
    <property type="entry name" value="RNASE MJ1380-RELATED"/>
    <property type="match status" value="1"/>
</dbReference>
<sequence length="108" mass="12401">MIDKVEEFTSGLSLEEFEENEMAHFAVIRAIEVMGEAAKQIPAEVKKKYPEVPWIKMAGMRDKMIHGYFGVDIQIVWETATRSIPMLRPRISDILIGELESLKDAENY</sequence>
<dbReference type="PANTHER" id="PTHR34139">
    <property type="entry name" value="UPF0331 PROTEIN MJ0127"/>
    <property type="match status" value="1"/>
</dbReference>
<reference evidence="6 7" key="1">
    <citation type="submission" date="2023-03" db="EMBL/GenBank/DDBJ databases">
        <title>WGS of Methanotrichaceae archaeon Mx.</title>
        <authorList>
            <person name="Sorokin D.Y."/>
            <person name="Merkel A.Y."/>
        </authorList>
    </citation>
    <scope>NUCLEOTIDE SEQUENCE [LARGE SCALE GENOMIC DNA]</scope>
    <source>
        <strain evidence="6 7">Mx</strain>
    </source>
</reference>
<evidence type="ECO:0000256" key="3">
    <source>
        <dbReference type="ARBA" id="ARBA00022722"/>
    </source>
</evidence>
<gene>
    <name evidence="6" type="ORF">P0O15_08790</name>
</gene>
<dbReference type="InterPro" id="IPR008201">
    <property type="entry name" value="HepT-like"/>
</dbReference>
<keyword evidence="1" id="KW-0597">Phosphoprotein</keyword>
<evidence type="ECO:0000256" key="4">
    <source>
        <dbReference type="ARBA" id="ARBA00022741"/>
    </source>
</evidence>
<proteinExistence type="predicted"/>
<keyword evidence="3" id="KW-0540">Nuclease</keyword>
<dbReference type="Proteomes" id="UP001220010">
    <property type="component" value="Unassembled WGS sequence"/>
</dbReference>
<keyword evidence="5" id="KW-0378">Hydrolase</keyword>
<dbReference type="RefSeq" id="WP_316966992.1">
    <property type="nucleotide sequence ID" value="NZ_JARFPK010000032.1"/>
</dbReference>
<dbReference type="EMBL" id="JARFPK010000032">
    <property type="protein sequence ID" value="MDF0591255.1"/>
    <property type="molecule type" value="Genomic_DNA"/>
</dbReference>
<keyword evidence="7" id="KW-1185">Reference proteome</keyword>
<keyword evidence="4" id="KW-0547">Nucleotide-binding</keyword>
<comment type="caution">
    <text evidence="6">The sequence shown here is derived from an EMBL/GenBank/DDBJ whole genome shotgun (WGS) entry which is preliminary data.</text>
</comment>
<name>A0ABT5X971_9EURY</name>
<evidence type="ECO:0000313" key="7">
    <source>
        <dbReference type="Proteomes" id="UP001220010"/>
    </source>
</evidence>
<keyword evidence="2" id="KW-1277">Toxin-antitoxin system</keyword>
<protein>
    <submittedName>
        <fullName evidence="6">DUF86 domain-containing protein</fullName>
    </submittedName>
</protein>
<evidence type="ECO:0000313" key="6">
    <source>
        <dbReference type="EMBL" id="MDF0591255.1"/>
    </source>
</evidence>